<organism evidence="1 2">
    <name type="scientific">Paracoccus thiocyanatus</name>
    <dbReference type="NCBI Taxonomy" id="34006"/>
    <lineage>
        <taxon>Bacteria</taxon>
        <taxon>Pseudomonadati</taxon>
        <taxon>Pseudomonadota</taxon>
        <taxon>Alphaproteobacteria</taxon>
        <taxon>Rhodobacterales</taxon>
        <taxon>Paracoccaceae</taxon>
        <taxon>Paracoccus</taxon>
    </lineage>
</organism>
<proteinExistence type="predicted"/>
<evidence type="ECO:0000313" key="1">
    <source>
        <dbReference type="EMBL" id="SIR38599.1"/>
    </source>
</evidence>
<dbReference type="Proteomes" id="UP000323956">
    <property type="component" value="Unassembled WGS sequence"/>
</dbReference>
<dbReference type="AlphaFoldDB" id="A0A1N7AHT0"/>
<name>A0A1N7AHT0_9RHOB</name>
<reference evidence="1 2" key="1">
    <citation type="submission" date="2017-01" db="EMBL/GenBank/DDBJ databases">
        <authorList>
            <person name="Varghese N."/>
            <person name="Submissions S."/>
        </authorList>
    </citation>
    <scope>NUCLEOTIDE SEQUENCE [LARGE SCALE GENOMIC DNA]</scope>
    <source>
        <strain evidence="1 2">ATCC 700171</strain>
    </source>
</reference>
<gene>
    <name evidence="1" type="ORF">SAMN05421641_1522</name>
</gene>
<evidence type="ECO:0000313" key="2">
    <source>
        <dbReference type="Proteomes" id="UP000323956"/>
    </source>
</evidence>
<sequence>MLLESLMIDEPELTFTPCGNPDPRLLRLVEFLARQAARECYAEEVKMTRRRGKRTS</sequence>
<dbReference type="EMBL" id="FTMK01000052">
    <property type="protein sequence ID" value="SIR38599.1"/>
    <property type="molecule type" value="Genomic_DNA"/>
</dbReference>
<accession>A0A1N7AHT0</accession>
<protein>
    <submittedName>
        <fullName evidence="1">Uncharacterized protein</fullName>
    </submittedName>
</protein>